<protein>
    <submittedName>
        <fullName evidence="1">Uncharacterized protein</fullName>
    </submittedName>
</protein>
<keyword evidence="2" id="KW-1185">Reference proteome</keyword>
<evidence type="ECO:0000313" key="1">
    <source>
        <dbReference type="EMBL" id="WAL68818.1"/>
    </source>
</evidence>
<dbReference type="EMBL" id="CP113836">
    <property type="protein sequence ID" value="WAL68818.1"/>
    <property type="molecule type" value="Genomic_DNA"/>
</dbReference>
<accession>A0ABY7BCE6</accession>
<gene>
    <name evidence="1" type="ORF">ORV05_13950</name>
</gene>
<evidence type="ECO:0000313" key="2">
    <source>
        <dbReference type="Proteomes" id="UP001163203"/>
    </source>
</evidence>
<reference evidence="1" key="1">
    <citation type="submission" date="2022-11" db="EMBL/GenBank/DDBJ databases">
        <authorList>
            <person name="Mo P."/>
        </authorList>
    </citation>
    <scope>NUCLEOTIDE SEQUENCE</scope>
    <source>
        <strain evidence="1">HUAS 11-8</strain>
    </source>
</reference>
<dbReference type="Proteomes" id="UP001163203">
    <property type="component" value="Chromosome"/>
</dbReference>
<dbReference type="RefSeq" id="WP_268758910.1">
    <property type="nucleotide sequence ID" value="NZ_CP113836.1"/>
</dbReference>
<name>A0ABY7BCE6_9PSEU</name>
<proteinExistence type="predicted"/>
<organism evidence="1 2">
    <name type="scientific">Amycolatopsis cynarae</name>
    <dbReference type="NCBI Taxonomy" id="2995223"/>
    <lineage>
        <taxon>Bacteria</taxon>
        <taxon>Bacillati</taxon>
        <taxon>Actinomycetota</taxon>
        <taxon>Actinomycetes</taxon>
        <taxon>Pseudonocardiales</taxon>
        <taxon>Pseudonocardiaceae</taxon>
        <taxon>Amycolatopsis</taxon>
    </lineage>
</organism>
<sequence>MAIAMEAGDDPSQVAMPDDIPQEVLSVLHARRMAIDAVPEVSAGERVPDRRTVLVGREITDELSDVNLGTICARLATGLQHCAGCRLPIAEDGPANYESLSLRSMRYGRNCEEAS</sequence>